<name>M3A2R1_PSEFD</name>
<dbReference type="EMBL" id="KB446563">
    <property type="protein sequence ID" value="EME78681.1"/>
    <property type="molecule type" value="Genomic_DNA"/>
</dbReference>
<feature type="region of interest" description="Disordered" evidence="1">
    <location>
        <begin position="317"/>
        <end position="336"/>
    </location>
</feature>
<proteinExistence type="predicted"/>
<dbReference type="VEuPathDB" id="FungiDB:MYCFIDRAFT_199823"/>
<dbReference type="GeneID" id="19335826"/>
<evidence type="ECO:0000313" key="2">
    <source>
        <dbReference type="EMBL" id="EME78681.1"/>
    </source>
</evidence>
<reference evidence="2 3" key="1">
    <citation type="journal article" date="2012" name="PLoS Pathog.">
        <title>Diverse lifestyles and strategies of plant pathogenesis encoded in the genomes of eighteen Dothideomycetes fungi.</title>
        <authorList>
            <person name="Ohm R.A."/>
            <person name="Feau N."/>
            <person name="Henrissat B."/>
            <person name="Schoch C.L."/>
            <person name="Horwitz B.A."/>
            <person name="Barry K.W."/>
            <person name="Condon B.J."/>
            <person name="Copeland A.C."/>
            <person name="Dhillon B."/>
            <person name="Glaser F."/>
            <person name="Hesse C.N."/>
            <person name="Kosti I."/>
            <person name="LaButti K."/>
            <person name="Lindquist E.A."/>
            <person name="Lucas S."/>
            <person name="Salamov A.A."/>
            <person name="Bradshaw R.E."/>
            <person name="Ciuffetti L."/>
            <person name="Hamelin R.C."/>
            <person name="Kema G.H.J."/>
            <person name="Lawrence C."/>
            <person name="Scott J.A."/>
            <person name="Spatafora J.W."/>
            <person name="Turgeon B.G."/>
            <person name="de Wit P.J.G.M."/>
            <person name="Zhong S."/>
            <person name="Goodwin S.B."/>
            <person name="Grigoriev I.V."/>
        </authorList>
    </citation>
    <scope>NUCLEOTIDE SEQUENCE [LARGE SCALE GENOMIC DNA]</scope>
    <source>
        <strain evidence="2 3">CIRAD86</strain>
    </source>
</reference>
<feature type="compositionally biased region" description="Polar residues" evidence="1">
    <location>
        <begin position="321"/>
        <end position="336"/>
    </location>
</feature>
<evidence type="ECO:0000256" key="1">
    <source>
        <dbReference type="SAM" id="MobiDB-lite"/>
    </source>
</evidence>
<gene>
    <name evidence="2" type="ORF">MYCFIDRAFT_199823</name>
</gene>
<feature type="region of interest" description="Disordered" evidence="1">
    <location>
        <begin position="1"/>
        <end position="71"/>
    </location>
</feature>
<evidence type="ECO:0000313" key="3">
    <source>
        <dbReference type="Proteomes" id="UP000016932"/>
    </source>
</evidence>
<organism evidence="2 3">
    <name type="scientific">Pseudocercospora fijiensis (strain CIRAD86)</name>
    <name type="common">Black leaf streak disease fungus</name>
    <name type="synonym">Mycosphaerella fijiensis</name>
    <dbReference type="NCBI Taxonomy" id="383855"/>
    <lineage>
        <taxon>Eukaryota</taxon>
        <taxon>Fungi</taxon>
        <taxon>Dikarya</taxon>
        <taxon>Ascomycota</taxon>
        <taxon>Pezizomycotina</taxon>
        <taxon>Dothideomycetes</taxon>
        <taxon>Dothideomycetidae</taxon>
        <taxon>Mycosphaerellales</taxon>
        <taxon>Mycosphaerellaceae</taxon>
        <taxon>Pseudocercospora</taxon>
    </lineage>
</organism>
<protein>
    <submittedName>
        <fullName evidence="2">Uncharacterized protein</fullName>
    </submittedName>
</protein>
<dbReference type="AlphaFoldDB" id="M3A2R1"/>
<dbReference type="KEGG" id="pfj:MYCFIDRAFT_199823"/>
<accession>M3A2R1</accession>
<keyword evidence="3" id="KW-1185">Reference proteome</keyword>
<sequence length="535" mass="59032">MSRAPAIPEKSCLKQPRNPPFASSTESNRATKKHVLFEVSAESSIQQEGQGGQKIKRPSLLPPISRPGDESDQIELARKRTALCQRLVPVRKKMLKWKKYCTEDADKMDMERLTGMFTSVTSQADNEEDATLLKDAIVKIYRDIFAQYLTDCKDSNAAQRSEAIPDHNEPVQEIAQPSTIEANTTSEAKDYSAHSPATSNEGTDFEAKNSAEHGQVKVVDSPSCRTKNLNKWIIANNANVECQLTLRHPTNLTEWRMKCTLHRLPCVQSMAPPRLSVDILPVAYGVWPLLPLLGQAQTATAPLVPRQDFSIAKTKNAIDNDLQNGENQRDTPSQETLNKDKLLVLHRGQPVGILISKSPATTERHNIHEAPPIALSQMNVVLREIVHRHLESFQSVRSSSYLADEGCLITENHVAVKEHTMSPTKKAISPRKVSFPTKAVPGKSCLKRTIITSPAMKTTSSSPSKKAATRYFSFATASNVQVMMIPFVDRGRKVGRAGQVTSAEKKPSEGMTGQIKPAKLPKTDGKKLPIVEQAG</sequence>
<dbReference type="RefSeq" id="XP_007930993.1">
    <property type="nucleotide sequence ID" value="XM_007932802.1"/>
</dbReference>
<feature type="region of interest" description="Disordered" evidence="1">
    <location>
        <begin position="498"/>
        <end position="535"/>
    </location>
</feature>
<feature type="region of interest" description="Disordered" evidence="1">
    <location>
        <begin position="184"/>
        <end position="206"/>
    </location>
</feature>
<dbReference type="HOGENOM" id="CLU_509130_0_0_1"/>
<dbReference type="Proteomes" id="UP000016932">
    <property type="component" value="Unassembled WGS sequence"/>
</dbReference>
<dbReference type="OrthoDB" id="3649286at2759"/>